<organism evidence="1 2">
    <name type="scientific">Syncephalis pseudoplumigaleata</name>
    <dbReference type="NCBI Taxonomy" id="1712513"/>
    <lineage>
        <taxon>Eukaryota</taxon>
        <taxon>Fungi</taxon>
        <taxon>Fungi incertae sedis</taxon>
        <taxon>Zoopagomycota</taxon>
        <taxon>Zoopagomycotina</taxon>
        <taxon>Zoopagomycetes</taxon>
        <taxon>Zoopagales</taxon>
        <taxon>Piptocephalidaceae</taxon>
        <taxon>Syncephalis</taxon>
    </lineage>
</organism>
<proteinExistence type="predicted"/>
<gene>
    <name evidence="1" type="ORF">SYNPS1DRAFT_15480</name>
</gene>
<evidence type="ECO:0000313" key="2">
    <source>
        <dbReference type="Proteomes" id="UP000278143"/>
    </source>
</evidence>
<dbReference type="AlphaFoldDB" id="A0A4P9YZH9"/>
<keyword evidence="2" id="KW-1185">Reference proteome</keyword>
<dbReference type="EMBL" id="KZ989698">
    <property type="protein sequence ID" value="RKP25567.1"/>
    <property type="molecule type" value="Genomic_DNA"/>
</dbReference>
<reference evidence="2" key="1">
    <citation type="journal article" date="2018" name="Nat. Microbiol.">
        <title>Leveraging single-cell genomics to expand the fungal tree of life.</title>
        <authorList>
            <person name="Ahrendt S.R."/>
            <person name="Quandt C.A."/>
            <person name="Ciobanu D."/>
            <person name="Clum A."/>
            <person name="Salamov A."/>
            <person name="Andreopoulos B."/>
            <person name="Cheng J.F."/>
            <person name="Woyke T."/>
            <person name="Pelin A."/>
            <person name="Henrissat B."/>
            <person name="Reynolds N.K."/>
            <person name="Benny G.L."/>
            <person name="Smith M.E."/>
            <person name="James T.Y."/>
            <person name="Grigoriev I.V."/>
        </authorList>
    </citation>
    <scope>NUCLEOTIDE SEQUENCE [LARGE SCALE GENOMIC DNA]</scope>
    <source>
        <strain evidence="2">Benny S71-1</strain>
    </source>
</reference>
<evidence type="ECO:0000313" key="1">
    <source>
        <dbReference type="EMBL" id="RKP25567.1"/>
    </source>
</evidence>
<feature type="non-terminal residue" evidence="1">
    <location>
        <position position="1"/>
    </location>
</feature>
<dbReference type="Proteomes" id="UP000278143">
    <property type="component" value="Unassembled WGS sequence"/>
</dbReference>
<protein>
    <submittedName>
        <fullName evidence="1">Uncharacterized protein</fullName>
    </submittedName>
</protein>
<sequence>EEIVICGHQVEPVGVSIASSTISTVLKWESSQNTHYIQFFIGFTNYLLP</sequence>
<accession>A0A4P9YZH9</accession>
<name>A0A4P9YZH9_9FUNG</name>